<evidence type="ECO:0000259" key="2">
    <source>
        <dbReference type="PROSITE" id="PS50020"/>
    </source>
</evidence>
<feature type="region of interest" description="Disordered" evidence="1">
    <location>
        <begin position="895"/>
        <end position="1136"/>
    </location>
</feature>
<dbReference type="PROSITE" id="PS50020">
    <property type="entry name" value="WW_DOMAIN_2"/>
    <property type="match status" value="1"/>
</dbReference>
<dbReference type="CDD" id="cd00201">
    <property type="entry name" value="WW"/>
    <property type="match status" value="1"/>
</dbReference>
<feature type="compositionally biased region" description="Low complexity" evidence="1">
    <location>
        <begin position="1081"/>
        <end position="1093"/>
    </location>
</feature>
<evidence type="ECO:0000313" key="4">
    <source>
        <dbReference type="Proteomes" id="UP000319731"/>
    </source>
</evidence>
<feature type="region of interest" description="Disordered" evidence="1">
    <location>
        <begin position="117"/>
        <end position="173"/>
    </location>
</feature>
<gene>
    <name evidence="3" type="ORF">SmJEL517_g04616</name>
</gene>
<feature type="compositionally biased region" description="Polar residues" evidence="1">
    <location>
        <begin position="578"/>
        <end position="594"/>
    </location>
</feature>
<dbReference type="GeneID" id="42005841"/>
<dbReference type="InterPro" id="IPR001202">
    <property type="entry name" value="WW_dom"/>
</dbReference>
<feature type="compositionally biased region" description="Acidic residues" evidence="1">
    <location>
        <begin position="122"/>
        <end position="150"/>
    </location>
</feature>
<feature type="region of interest" description="Disordered" evidence="1">
    <location>
        <begin position="248"/>
        <end position="307"/>
    </location>
</feature>
<sequence>MASLVLDEEYDEDYEPSDEEILEYAQFLGMDVEKEKDLFWIARESLKAPLPPNWKPCSTDDNTVYYFNFTTGESLWDHPCDEHYRKLYETEKNKKAGKAAEAPKVQPKAADTKLLTKQASDELSEPQEIDEEVEEEIEEGDDDDELDLSEDEKPKAKSPVNDVLSSAASSPNAPIIANKPVVVDSVKPIQSLVKSDDSLKSISPKPALKPLESLTPINNHIFATTTTNKTVAPSIEIVDDDVAKSVPALDKGPEGLQVRKGFTNENDRTSTRSMLSAHGIESMSSNELASSGGDNKGLPSLKKAPIPSSVSESAGIADIDTIKKKWAQISEATEASERAIHESSLESLRESLVKSLQQEEDVLKKQHQQRIVSLRAQFEADEAALAQSSKDTVNKLKEDLAKTLDEIQCQHAHNLEAAKTQHTRVIETAKREVDAQIESIKADGKRKEEKEVYESRNRLASLKKEAEASISELRRAASSEEGRISQVENSLVNRKSELEKEIESVESTLLDRRVALDEANLQHATITDQLENTRRDLETMKVEMVTCLAEFEALKLQLVETREAVQVARNDIAKQKEQASVSSSAIPSPNNTENPVMERPTPVERPSVTAERPNAPTGVAIGGRPRVKSGSRNNRTIEPSPSKMGQFILEGYGVGMAADIPDSQMSPANLHNAMKDATGMEKAILAGYGMSGMSYASSNVNLPPHVAVTIQRASSHNLAPASRQMSRTFGGPAMAPATIANPIFSHAILQSLGGTHLGVASMERLADQTFIDQSRDNVAGAALRNGVNASGIDNPDNQDIFQALGGRASAGISNSNNISSSRKRQVSTTTAAAMQNPLSAYFGVKFTPTANELTEAEEIAMASQWDPQQMAPSQRALMEGYGIVTQESNVFNGVRNSGRESAEPAMAMNVEPTKARNVGNSRIVDTPVQVQVQQQPNSRFTPPTDIPSTIRPSNMNKPSSEITPSQISSPQSRRSTMGSPVSKRSEASPVMRVRSPSRQRGSPATERSRRDVEREVKERFVESNGHHHVDRKTYSPSRGGEREMSPRRREREEREHMRRGKSPRRETRPVYSSDANESPDSEISSSTPSSSIDGDNLEDAQVWTPSKQISRRLRREEKQIRDSKRTIRKQTRSLAREEATHFYGASQQRARMEELADKIDRENEVRRVLQDNLHKEVSRYQSLDAVEAEIEKVLNKLRTSRDTSVSRMQDMMQPNNYTTTSSPYTLHSTSYTPRVVPTSTTNFSSTHYQPSIHLTGISDSRKQAWDVSRAKTDRELDLHSQFLRQLVAKKQNAVGNGGVSGRVVY</sequence>
<dbReference type="OrthoDB" id="6344460at2759"/>
<feature type="compositionally biased region" description="Polar residues" evidence="1">
    <location>
        <begin position="630"/>
        <end position="639"/>
    </location>
</feature>
<dbReference type="Pfam" id="PF00397">
    <property type="entry name" value="WW"/>
    <property type="match status" value="1"/>
</dbReference>
<feature type="compositionally biased region" description="Polar residues" evidence="1">
    <location>
        <begin position="282"/>
        <end position="293"/>
    </location>
</feature>
<dbReference type="Gene3D" id="3.30.1470.10">
    <property type="entry name" value="Photosystem I PsaD, reaction center subunit II"/>
    <property type="match status" value="1"/>
</dbReference>
<dbReference type="STRING" id="1806994.A0A507C3P7"/>
<protein>
    <recommendedName>
        <fullName evidence="2">WW domain-containing protein</fullName>
    </recommendedName>
</protein>
<feature type="compositionally biased region" description="Polar residues" evidence="1">
    <location>
        <begin position="936"/>
        <end position="958"/>
    </location>
</feature>
<dbReference type="InterPro" id="IPR053233">
    <property type="entry name" value="ABRA-related"/>
</dbReference>
<feature type="region of interest" description="Disordered" evidence="1">
    <location>
        <begin position="574"/>
        <end position="643"/>
    </location>
</feature>
<reference evidence="3 4" key="1">
    <citation type="journal article" date="2019" name="Sci. Rep.">
        <title>Comparative genomics of chytrid fungi reveal insights into the obligate biotrophic and pathogenic lifestyle of Synchytrium endobioticum.</title>
        <authorList>
            <person name="van de Vossenberg B.T.L.H."/>
            <person name="Warris S."/>
            <person name="Nguyen H.D.T."/>
            <person name="van Gent-Pelzer M.P.E."/>
            <person name="Joly D.L."/>
            <person name="van de Geest H.C."/>
            <person name="Bonants P.J.M."/>
            <person name="Smith D.S."/>
            <person name="Levesque C.A."/>
            <person name="van der Lee T.A.J."/>
        </authorList>
    </citation>
    <scope>NUCLEOTIDE SEQUENCE [LARGE SCALE GENOMIC DNA]</scope>
    <source>
        <strain evidence="3 4">JEL517</strain>
    </source>
</reference>
<dbReference type="PANTHER" id="PTHR21715">
    <property type="entry name" value="RH04127P"/>
    <property type="match status" value="1"/>
</dbReference>
<evidence type="ECO:0000256" key="1">
    <source>
        <dbReference type="SAM" id="MobiDB-lite"/>
    </source>
</evidence>
<comment type="caution">
    <text evidence="3">The sequence shown here is derived from an EMBL/GenBank/DDBJ whole genome shotgun (WGS) entry which is preliminary data.</text>
</comment>
<proteinExistence type="predicted"/>
<keyword evidence="4" id="KW-1185">Reference proteome</keyword>
<evidence type="ECO:0000313" key="3">
    <source>
        <dbReference type="EMBL" id="TPX32185.1"/>
    </source>
</evidence>
<name>A0A507C3P7_9FUNG</name>
<feature type="compositionally biased region" description="Low complexity" evidence="1">
    <location>
        <begin position="959"/>
        <end position="976"/>
    </location>
</feature>
<accession>A0A507C3P7</accession>
<dbReference type="EMBL" id="QEAO01000033">
    <property type="protein sequence ID" value="TPX32185.1"/>
    <property type="molecule type" value="Genomic_DNA"/>
</dbReference>
<dbReference type="Proteomes" id="UP000319731">
    <property type="component" value="Unassembled WGS sequence"/>
</dbReference>
<dbReference type="SUPFAM" id="SSF51045">
    <property type="entry name" value="WW domain"/>
    <property type="match status" value="1"/>
</dbReference>
<dbReference type="InterPro" id="IPR036020">
    <property type="entry name" value="WW_dom_sf"/>
</dbReference>
<feature type="region of interest" description="Disordered" evidence="1">
    <location>
        <begin position="93"/>
        <end position="112"/>
    </location>
</feature>
<feature type="compositionally biased region" description="Basic and acidic residues" evidence="1">
    <location>
        <begin position="1006"/>
        <end position="1056"/>
    </location>
</feature>
<dbReference type="RefSeq" id="XP_031023435.1">
    <property type="nucleotide sequence ID" value="XM_031170544.1"/>
</dbReference>
<organism evidence="3 4">
    <name type="scientific">Synchytrium microbalum</name>
    <dbReference type="NCBI Taxonomy" id="1806994"/>
    <lineage>
        <taxon>Eukaryota</taxon>
        <taxon>Fungi</taxon>
        <taxon>Fungi incertae sedis</taxon>
        <taxon>Chytridiomycota</taxon>
        <taxon>Chytridiomycota incertae sedis</taxon>
        <taxon>Chytridiomycetes</taxon>
        <taxon>Synchytriales</taxon>
        <taxon>Synchytriaceae</taxon>
        <taxon>Synchytrium</taxon>
    </lineage>
</organism>
<dbReference type="PANTHER" id="PTHR21715:SF0">
    <property type="entry name" value="RH04127P"/>
    <property type="match status" value="1"/>
</dbReference>
<dbReference type="SMART" id="SM00456">
    <property type="entry name" value="WW"/>
    <property type="match status" value="1"/>
</dbReference>
<feature type="compositionally biased region" description="Basic and acidic residues" evidence="1">
    <location>
        <begin position="1114"/>
        <end position="1125"/>
    </location>
</feature>
<feature type="domain" description="WW" evidence="2">
    <location>
        <begin position="48"/>
        <end position="81"/>
    </location>
</feature>